<feature type="transmembrane region" description="Helical" evidence="2">
    <location>
        <begin position="1368"/>
        <end position="1392"/>
    </location>
</feature>
<feature type="transmembrane region" description="Helical" evidence="2">
    <location>
        <begin position="1122"/>
        <end position="1142"/>
    </location>
</feature>
<keyword evidence="2" id="KW-0812">Transmembrane</keyword>
<feature type="signal peptide" evidence="3">
    <location>
        <begin position="1"/>
        <end position="25"/>
    </location>
</feature>
<keyword evidence="3" id="KW-0732">Signal</keyword>
<name>D2V8R8_NAEGR</name>
<keyword evidence="2" id="KW-0472">Membrane</keyword>
<evidence type="ECO:0000256" key="3">
    <source>
        <dbReference type="SAM" id="SignalP"/>
    </source>
</evidence>
<dbReference type="OMA" id="YMISSEM"/>
<keyword evidence="5" id="KW-1185">Reference proteome</keyword>
<reference evidence="4 5" key="1">
    <citation type="journal article" date="2010" name="Cell">
        <title>The genome of Naegleria gruberi illuminates early eukaryotic versatility.</title>
        <authorList>
            <person name="Fritz-Laylin L.K."/>
            <person name="Prochnik S.E."/>
            <person name="Ginger M.L."/>
            <person name="Dacks J.B."/>
            <person name="Carpenter M.L."/>
            <person name="Field M.C."/>
            <person name="Kuo A."/>
            <person name="Paredez A."/>
            <person name="Chapman J."/>
            <person name="Pham J."/>
            <person name="Shu S."/>
            <person name="Neupane R."/>
            <person name="Cipriano M."/>
            <person name="Mancuso J."/>
            <person name="Tu H."/>
            <person name="Salamov A."/>
            <person name="Lindquist E."/>
            <person name="Shapiro H."/>
            <person name="Lucas S."/>
            <person name="Grigoriev I.V."/>
            <person name="Cande W.Z."/>
            <person name="Fulton C."/>
            <person name="Rokhsar D.S."/>
            <person name="Dawson S.C."/>
        </authorList>
    </citation>
    <scope>NUCLEOTIDE SEQUENCE [LARGE SCALE GENOMIC DNA]</scope>
    <source>
        <strain evidence="4 5">NEG-M</strain>
    </source>
</reference>
<accession>D2V8R8</accession>
<evidence type="ECO:0000256" key="2">
    <source>
        <dbReference type="SAM" id="Phobius"/>
    </source>
</evidence>
<gene>
    <name evidence="4" type="ORF">NAEGRDRAFT_79031</name>
</gene>
<dbReference type="Proteomes" id="UP000006671">
    <property type="component" value="Unassembled WGS sequence"/>
</dbReference>
<dbReference type="InParanoid" id="D2V8R8"/>
<feature type="transmembrane region" description="Helical" evidence="2">
    <location>
        <begin position="862"/>
        <end position="879"/>
    </location>
</feature>
<dbReference type="VEuPathDB" id="AmoebaDB:NAEGRDRAFT_79031"/>
<feature type="region of interest" description="Disordered" evidence="1">
    <location>
        <begin position="1422"/>
        <end position="1441"/>
    </location>
</feature>
<evidence type="ECO:0000313" key="5">
    <source>
        <dbReference type="Proteomes" id="UP000006671"/>
    </source>
</evidence>
<feature type="transmembrane region" description="Helical" evidence="2">
    <location>
        <begin position="1205"/>
        <end position="1225"/>
    </location>
</feature>
<sequence length="1441" mass="160730">MKCLAFNNGLLLLLVIMMMMTTISTIRSEVTCFNKRKITMKFKSSAMGQTCDGEAACFSKQNTRLETNFDVPKDPWTDFDLSKYYVLATSGSLRATVSSVFNPCLSDSSNLNSTSSFSINGQPVYIGRKNLGKDFVTYKCISRGSCSETFSATSSDEEYPYSGFLNLTSSGNTAVLEYSDPSTDLCVYSLDFTFCYMSKNYIIYDLRLQVDDITTKPLKIISPKTMESLKQDVLIPQSYDPLQNGYSDKFTRKIKITNKLIVQTGLNLFNLKIFPNNANFKDPLVVDIISITKEKTIDGSIISQDISGKYQISNRSLSDYNIKFNTSLSVDEIITVQLTLGVNGEITSSVYDMNMNYRIETIDENTYNLQDTTIMDGVYYFRRSDITATYDTNQKIAAKSLVSDMVSLEYVSESEEDGKCYLQVNTLYGSSSDKFSGLLFIYSSKTGKQYSMKFGQDYTLDKSTKQIGQYIIPPELLDCSSVGVKTNIYFKWVVLSSNSYTTTEPSANFQIAISKKSIIFVNDLANANIELTFSQRYESNVILLKSNPPNMIVPYDVILKNSYSSSASPFASYLSYSVPLSWLDNSPMNLNPVSYPQLSTDFSASEIYLKTGMYFGFIEKSCSVLPCKSSINFQLNSQLANPQSIAVDTTIKVSQSGYRSSGYITAVSIPSSLARAASSSKFNLRVLAEVKETYYNSYSTKNPYYLQVSKGSVGMTQNPPYNSTFGQQIASQNYLTTDKCASTSSTGYLTVNIPIRDESDYGTWYIAFFVDPNSSFDVKYTINLMSNIIPLKLSTTSSKAALTYTPISSVIYGLQFSSETNSDSSLLLTFDGYSLETNSFEGSGIQVFLKHGSMPTENDYDVLSPVLTGSLSFIARFVYSDKVTFRYLMDNSYYSDPAERIKYPEDYYKTSILSNSKLDSSTLYVLIKRVPSGQGYTNCVSSSYIVSPSSSYIAYQYSSSPSVVGGYLEKMKSQVISVNPDVIGANLAISNGNQLMIDFNQETIIPNYASKPTIVSYDGKKLEILVDQNSTINSDSISVSAYTFKYYIWGKSGQTPTVSFRYSINAKLSVDEKSGKYSQQVFIVFPVKSGYVTQDSPYDTIVRINSRYQPSTYLIESLTPSIIATAIVVGISFIMSCIYFVWSVFIVVVKRGEFNFGTVSPQMWLGCLCPASLPVSICYFYYFAHEGFQQKLASPPVKRRRRTRILIALSIISFTIGVLFGLYLYGHVAFNHLGLELSAHFNLYTLGKRTTDSTYSSSNLIPCCAQTRTGTSKDKQFRTYFGVESSTFTPKFSGGRLDCIKDLDSIVRDALRSKFVLDEINGQKYEPPTDSAIQKTSYGYSNAFQMATVYCVGNSVVLMKADDSYNEYGIPGAFLSVFPILYSFYLIILVIFEKIFGDGRKLSESNNDQIGRTTLLLGNNTGYEPNTNEASYNPNIQSTEQ</sequence>
<dbReference type="EMBL" id="GG738857">
    <property type="protein sequence ID" value="EFC46737.1"/>
    <property type="molecule type" value="Genomic_DNA"/>
</dbReference>
<protein>
    <submittedName>
        <fullName evidence="4">Uncharacterized protein</fullName>
    </submittedName>
</protein>
<organism evidence="5">
    <name type="scientific">Naegleria gruberi</name>
    <name type="common">Amoeba</name>
    <dbReference type="NCBI Taxonomy" id="5762"/>
    <lineage>
        <taxon>Eukaryota</taxon>
        <taxon>Discoba</taxon>
        <taxon>Heterolobosea</taxon>
        <taxon>Tetramitia</taxon>
        <taxon>Eutetramitia</taxon>
        <taxon>Vahlkampfiidae</taxon>
        <taxon>Naegleria</taxon>
    </lineage>
</organism>
<dbReference type="KEGG" id="ngr:NAEGRDRAFT_79031"/>
<keyword evidence="2" id="KW-1133">Transmembrane helix</keyword>
<dbReference type="OrthoDB" id="10418909at2759"/>
<dbReference type="GeneID" id="8859725"/>
<feature type="chain" id="PRO_5003037374" evidence="3">
    <location>
        <begin position="26"/>
        <end position="1441"/>
    </location>
</feature>
<proteinExistence type="predicted"/>
<evidence type="ECO:0000313" key="4">
    <source>
        <dbReference type="EMBL" id="EFC46737.1"/>
    </source>
</evidence>
<feature type="transmembrane region" description="Helical" evidence="2">
    <location>
        <begin position="1162"/>
        <end position="1184"/>
    </location>
</feature>
<dbReference type="RefSeq" id="XP_002679481.1">
    <property type="nucleotide sequence ID" value="XM_002679435.1"/>
</dbReference>
<evidence type="ECO:0000256" key="1">
    <source>
        <dbReference type="SAM" id="MobiDB-lite"/>
    </source>
</evidence>